<dbReference type="Gene3D" id="3.40.50.11530">
    <property type="match status" value="1"/>
</dbReference>
<protein>
    <recommendedName>
        <fullName evidence="10">SEFIR domain-containing protein</fullName>
    </recommendedName>
</protein>
<evidence type="ECO:0000256" key="6">
    <source>
        <dbReference type="ARBA" id="ARBA00023170"/>
    </source>
</evidence>
<organism evidence="11 12">
    <name type="scientific">Sparus aurata</name>
    <name type="common">Gilthead sea bream</name>
    <dbReference type="NCBI Taxonomy" id="8175"/>
    <lineage>
        <taxon>Eukaryota</taxon>
        <taxon>Metazoa</taxon>
        <taxon>Chordata</taxon>
        <taxon>Craniata</taxon>
        <taxon>Vertebrata</taxon>
        <taxon>Euteleostomi</taxon>
        <taxon>Actinopterygii</taxon>
        <taxon>Neopterygii</taxon>
        <taxon>Teleostei</taxon>
        <taxon>Neoteleostei</taxon>
        <taxon>Acanthomorphata</taxon>
        <taxon>Eupercaria</taxon>
        <taxon>Spariformes</taxon>
        <taxon>Sparidae</taxon>
        <taxon>Sparus</taxon>
    </lineage>
</organism>
<keyword evidence="5 9" id="KW-0472">Membrane</keyword>
<dbReference type="GeneTree" id="ENSGT00940000161421"/>
<evidence type="ECO:0000256" key="3">
    <source>
        <dbReference type="ARBA" id="ARBA00022729"/>
    </source>
</evidence>
<dbReference type="InParanoid" id="A0A671VZF2"/>
<evidence type="ECO:0000256" key="8">
    <source>
        <dbReference type="SAM" id="MobiDB-lite"/>
    </source>
</evidence>
<dbReference type="PANTHER" id="PTHR15583:SF21">
    <property type="entry name" value="INTERLEUKIN-17 RECEPTOR E-LIKE"/>
    <property type="match status" value="1"/>
</dbReference>
<evidence type="ECO:0000256" key="5">
    <source>
        <dbReference type="ARBA" id="ARBA00023136"/>
    </source>
</evidence>
<feature type="compositionally biased region" description="Basic and acidic residues" evidence="8">
    <location>
        <begin position="739"/>
        <end position="752"/>
    </location>
</feature>
<sequence>MLAATASFQKPQVKVTCVTRSTHAPPRSVWSGFVEGSCPVTMTPVRSLESGKPYTEHVAVHVWMKADDFCKNPRIEVLSPHRKIYRPTMRPKMKKVKWKLELDHIKADVNSVVSVAYSSTSVNCSVSHTVPDPVPDFDLSVNRSSKSITVTVETGDKVYTRWCYRKSAVHCMAGNNPGARITVSVSVSETDVLYLQYMSLNTCIKRSQSCCHWSGTSLFFASADVRDVWASSEVTLFESRFKLQSPCPASDLKISASLCWKQQEHLCIPVLNSTLEDEEEDFVSLLPAFSFADCHSCVHSFLQFSLQGSHNISCPFPADMSSWEVYMAPGRQSVFLHLTSSVPATFSAQLCVPDERGCTPMGQVHSLTMDGNTTERRINMPLRSLAERPCVQVWQSDPALRGKRILCPDYAHNRRGMFAVAALVFVVLAAFLGIFIHRLTKTGTAGWLCIQEPVLLVCSSEQSAHISAVCALASILQAELSATVHLPLWALGSQTQTGAGTGVADLGPLPWLYGRWEAVRKAQGKVLIVWSPEAKKSYERWREDRLNLGKNESKERDKAKVEDDLKINERKCKKEKTAGDCVKLCDDKDRYQKEASTVIAPVFTAALACLEGALEGCKGQEVALVYFEGRCHSRDIPKAFRGVPRYCLPRDLSGLIQELGGMRRQTQTGKFSWLCWPRLMSKVLSIWLARQLAQRLQTLLPQMQGKQMEGPGVTSSLKMMSEKTQSRLKLPVERPGTVQEHEPLRGWRPEML</sequence>
<evidence type="ECO:0000256" key="7">
    <source>
        <dbReference type="ARBA" id="ARBA00023180"/>
    </source>
</evidence>
<evidence type="ECO:0000259" key="10">
    <source>
        <dbReference type="Pfam" id="PF08357"/>
    </source>
</evidence>
<feature type="domain" description="SEFIR" evidence="10">
    <location>
        <begin position="453"/>
        <end position="659"/>
    </location>
</feature>
<keyword evidence="7" id="KW-0325">Glycoprotein</keyword>
<proteinExistence type="predicted"/>
<keyword evidence="3" id="KW-0732">Signal</keyword>
<dbReference type="GO" id="GO:0030368">
    <property type="term" value="F:interleukin-17 receptor activity"/>
    <property type="evidence" value="ECO:0007669"/>
    <property type="project" value="InterPro"/>
</dbReference>
<comment type="subcellular location">
    <subcellularLocation>
        <location evidence="1">Membrane</location>
        <topology evidence="1">Single-pass type I membrane protein</topology>
    </subcellularLocation>
</comment>
<keyword evidence="12" id="KW-1185">Reference proteome</keyword>
<name>A0A671VZF2_SPAAU</name>
<evidence type="ECO:0000256" key="9">
    <source>
        <dbReference type="SAM" id="Phobius"/>
    </source>
</evidence>
<dbReference type="InterPro" id="IPR039465">
    <property type="entry name" value="IL-17_rcpt-like"/>
</dbReference>
<accession>A0A671VZF2</accession>
<dbReference type="Proteomes" id="UP000472265">
    <property type="component" value="Chromosome 7"/>
</dbReference>
<dbReference type="GO" id="GO:0016020">
    <property type="term" value="C:membrane"/>
    <property type="evidence" value="ECO:0007669"/>
    <property type="project" value="UniProtKB-SubCell"/>
</dbReference>
<reference evidence="11" key="1">
    <citation type="submission" date="2021-04" db="EMBL/GenBank/DDBJ databases">
        <authorList>
            <consortium name="Wellcome Sanger Institute Data Sharing"/>
        </authorList>
    </citation>
    <scope>NUCLEOTIDE SEQUENCE [LARGE SCALE GENOMIC DNA]</scope>
</reference>
<feature type="region of interest" description="Disordered" evidence="8">
    <location>
        <begin position="727"/>
        <end position="752"/>
    </location>
</feature>
<dbReference type="Pfam" id="PF08357">
    <property type="entry name" value="SEFIR"/>
    <property type="match status" value="1"/>
</dbReference>
<evidence type="ECO:0000313" key="11">
    <source>
        <dbReference type="Ensembl" id="ENSSAUP00010029806.1"/>
    </source>
</evidence>
<reference evidence="11" key="2">
    <citation type="submission" date="2025-08" db="UniProtKB">
        <authorList>
            <consortium name="Ensembl"/>
        </authorList>
    </citation>
    <scope>IDENTIFICATION</scope>
</reference>
<evidence type="ECO:0000256" key="2">
    <source>
        <dbReference type="ARBA" id="ARBA00022692"/>
    </source>
</evidence>
<keyword evidence="4 9" id="KW-1133">Transmembrane helix</keyword>
<reference evidence="11" key="3">
    <citation type="submission" date="2025-09" db="UniProtKB">
        <authorList>
            <consortium name="Ensembl"/>
        </authorList>
    </citation>
    <scope>IDENTIFICATION</scope>
</reference>
<dbReference type="OMA" id="CVEVYYT"/>
<evidence type="ECO:0000313" key="12">
    <source>
        <dbReference type="Proteomes" id="UP000472265"/>
    </source>
</evidence>
<dbReference type="PANTHER" id="PTHR15583">
    <property type="entry name" value="INTERLEUKIN-17 RECEPTOR"/>
    <property type="match status" value="1"/>
</dbReference>
<keyword evidence="2 9" id="KW-0812">Transmembrane</keyword>
<dbReference type="AlphaFoldDB" id="A0A671VZF2"/>
<dbReference type="InterPro" id="IPR013568">
    <property type="entry name" value="SEFIR_dom"/>
</dbReference>
<evidence type="ECO:0000256" key="1">
    <source>
        <dbReference type="ARBA" id="ARBA00004479"/>
    </source>
</evidence>
<keyword evidence="6" id="KW-0675">Receptor</keyword>
<dbReference type="Ensembl" id="ENSSAUT00010031418.1">
    <property type="protein sequence ID" value="ENSSAUP00010029806.1"/>
    <property type="gene ID" value="ENSSAUG00010012815.1"/>
</dbReference>
<feature type="transmembrane region" description="Helical" evidence="9">
    <location>
        <begin position="416"/>
        <end position="436"/>
    </location>
</feature>
<evidence type="ECO:0000256" key="4">
    <source>
        <dbReference type="ARBA" id="ARBA00022989"/>
    </source>
</evidence>